<reference evidence="3" key="1">
    <citation type="submission" date="2016-04" db="EMBL/GenBank/DDBJ databases">
        <authorList>
            <person name="Evans L.H."/>
            <person name="Alamgir A."/>
            <person name="Owens N."/>
            <person name="Weber N.D."/>
            <person name="Virtaneva K."/>
            <person name="Barbian K."/>
            <person name="Babar A."/>
            <person name="Rosenke K."/>
        </authorList>
    </citation>
    <scope>NUCLEOTIDE SEQUENCE [LARGE SCALE GENOMIC DNA]</scope>
    <source>
        <strain evidence="3">CBS 101.48</strain>
    </source>
</reference>
<dbReference type="EMBL" id="LT554419">
    <property type="protein sequence ID" value="SAM05163.1"/>
    <property type="molecule type" value="Genomic_DNA"/>
</dbReference>
<evidence type="ECO:0000259" key="2">
    <source>
        <dbReference type="Pfam" id="PF10302"/>
    </source>
</evidence>
<dbReference type="Pfam" id="PF10302">
    <property type="entry name" value="Dsc3_N"/>
    <property type="match status" value="1"/>
</dbReference>
<dbReference type="SUPFAM" id="SSF54236">
    <property type="entry name" value="Ubiquitin-like"/>
    <property type="match status" value="1"/>
</dbReference>
<evidence type="ECO:0000313" key="3">
    <source>
        <dbReference type="EMBL" id="SAM05163.1"/>
    </source>
</evidence>
<organism evidence="3">
    <name type="scientific">Absidia glauca</name>
    <name type="common">Pin mould</name>
    <dbReference type="NCBI Taxonomy" id="4829"/>
    <lineage>
        <taxon>Eukaryota</taxon>
        <taxon>Fungi</taxon>
        <taxon>Fungi incertae sedis</taxon>
        <taxon>Mucoromycota</taxon>
        <taxon>Mucoromycotina</taxon>
        <taxon>Mucoromycetes</taxon>
        <taxon>Mucorales</taxon>
        <taxon>Cunninghamellaceae</taxon>
        <taxon>Absidia</taxon>
    </lineage>
</organism>
<accession>A0A163K8C5</accession>
<feature type="region of interest" description="Disordered" evidence="1">
    <location>
        <begin position="1"/>
        <end position="79"/>
    </location>
</feature>
<dbReference type="OMA" id="LRIRFIY"/>
<dbReference type="OrthoDB" id="2378192at2759"/>
<dbReference type="InterPro" id="IPR019413">
    <property type="entry name" value="Dsc3_ub-like_dom"/>
</dbReference>
<dbReference type="AlphaFoldDB" id="A0A163K8C5"/>
<evidence type="ECO:0000256" key="1">
    <source>
        <dbReference type="SAM" id="MobiDB-lite"/>
    </source>
</evidence>
<dbReference type="Gene3D" id="3.10.20.90">
    <property type="entry name" value="Phosphatidylinositol 3-kinase Catalytic Subunit, Chain A, domain 1"/>
    <property type="match status" value="1"/>
</dbReference>
<dbReference type="Proteomes" id="UP000078561">
    <property type="component" value="Unassembled WGS sequence"/>
</dbReference>
<keyword evidence="4" id="KW-1185">Reference proteome</keyword>
<name>A0A163K8C5_ABSGL</name>
<feature type="domain" description="DSC E3 ubiquitin ligase complex subunit 3 ubiquitin-like" evidence="2">
    <location>
        <begin position="103"/>
        <end position="168"/>
    </location>
</feature>
<proteinExistence type="predicted"/>
<protein>
    <recommendedName>
        <fullName evidence="2">DSC E3 ubiquitin ligase complex subunit 3 ubiquitin-like domain-containing protein</fullName>
    </recommendedName>
</protein>
<gene>
    <name evidence="3" type="primary">ABSGL_11029.1 scaffold 12038</name>
</gene>
<dbReference type="InterPro" id="IPR029071">
    <property type="entry name" value="Ubiquitin-like_domsf"/>
</dbReference>
<feature type="compositionally biased region" description="Basic and acidic residues" evidence="1">
    <location>
        <begin position="52"/>
        <end position="61"/>
    </location>
</feature>
<evidence type="ECO:0000313" key="4">
    <source>
        <dbReference type="Proteomes" id="UP000078561"/>
    </source>
</evidence>
<sequence>MGCCISRSEPDTEPVSSHLTHDVGSPTVPPPQYNEQQGFVVDTGKAQIDSGSKSRPDDGEKQPSQAPAFTLGAVSTTTATTTTTMATTMTTMEEEEDSTVWPIFIRPSISGKDISVDLPRTAPFWTLQQLRQHIEPQLQTTHTPLRIRFIYLGKILPESTTLIPNASTSSSTSGSLLLDKQAVIQAMVSTNVESP</sequence>
<dbReference type="InParanoid" id="A0A163K8C5"/>